<organism evidence="13 14">
    <name type="scientific">Salibacterium halotolerans</name>
    <dbReference type="NCBI Taxonomy" id="1884432"/>
    <lineage>
        <taxon>Bacteria</taxon>
        <taxon>Bacillati</taxon>
        <taxon>Bacillota</taxon>
        <taxon>Bacilli</taxon>
        <taxon>Bacillales</taxon>
        <taxon>Bacillaceae</taxon>
    </lineage>
</organism>
<dbReference type="NCBIfam" id="NF006767">
    <property type="entry name" value="PRK09289.1"/>
    <property type="match status" value="1"/>
</dbReference>
<evidence type="ECO:0000256" key="5">
    <source>
        <dbReference type="ARBA" id="ARBA00012827"/>
    </source>
</evidence>
<name>A0A1I5NVX5_9BACI</name>
<dbReference type="RefSeq" id="WP_093335480.1">
    <property type="nucleotide sequence ID" value="NZ_FOXD01000003.1"/>
</dbReference>
<keyword evidence="9" id="KW-0677">Repeat</keyword>
<keyword evidence="14" id="KW-1185">Reference proteome</keyword>
<dbReference type="SUPFAM" id="SSF63380">
    <property type="entry name" value="Riboflavin synthase domain-like"/>
    <property type="match status" value="2"/>
</dbReference>
<keyword evidence="8" id="KW-0808">Transferase</keyword>
<dbReference type="FunFam" id="2.40.30.20:FF:000004">
    <property type="entry name" value="Riboflavin synthase, alpha subunit"/>
    <property type="match status" value="1"/>
</dbReference>
<comment type="catalytic activity">
    <reaction evidence="1">
        <text>2 6,7-dimethyl-8-(1-D-ribityl)lumazine + H(+) = 5-amino-6-(D-ribitylamino)uracil + riboflavin</text>
        <dbReference type="Rhea" id="RHEA:20772"/>
        <dbReference type="ChEBI" id="CHEBI:15378"/>
        <dbReference type="ChEBI" id="CHEBI:15934"/>
        <dbReference type="ChEBI" id="CHEBI:57986"/>
        <dbReference type="ChEBI" id="CHEBI:58201"/>
        <dbReference type="EC" id="2.5.1.9"/>
    </reaction>
</comment>
<dbReference type="InterPro" id="IPR026017">
    <property type="entry name" value="Lumazine-bd_dom"/>
</dbReference>
<dbReference type="NCBIfam" id="NF009566">
    <property type="entry name" value="PRK13020.1"/>
    <property type="match status" value="1"/>
</dbReference>
<dbReference type="InterPro" id="IPR001783">
    <property type="entry name" value="Lumazine-bd"/>
</dbReference>
<accession>A0A1I5NVX5</accession>
<dbReference type="PROSITE" id="PS51177">
    <property type="entry name" value="LUMAZINE_BIND"/>
    <property type="match status" value="2"/>
</dbReference>
<proteinExistence type="predicted"/>
<dbReference type="AlphaFoldDB" id="A0A1I5NVX5"/>
<dbReference type="Gene3D" id="2.40.30.20">
    <property type="match status" value="2"/>
</dbReference>
<dbReference type="PIRSF" id="PIRSF000498">
    <property type="entry name" value="Riboflavin_syn_A"/>
    <property type="match status" value="1"/>
</dbReference>
<evidence type="ECO:0000256" key="7">
    <source>
        <dbReference type="ARBA" id="ARBA00022619"/>
    </source>
</evidence>
<evidence type="ECO:0000256" key="1">
    <source>
        <dbReference type="ARBA" id="ARBA00000968"/>
    </source>
</evidence>
<sequence>MFTGIIEETAVVRSIQKASETMVLTLQAPKIMEDIKSGDSISVNGVCLTVTGFREDSFTVDVMPETMHATSLNVLEEGARANVERALQASQRFGGHFVSGHVDAAGVVEAVSPYENAYYVDISMPAAIFHYMSKKGSVALDGISLTIFEVNDHDKTITLSLIPHTWQETTMSERKIGDPVNIEADMLMKYTERLLAARFGEDQRIPDENK</sequence>
<feature type="repeat" description="Lumazine-binding" evidence="11">
    <location>
        <begin position="1"/>
        <end position="96"/>
    </location>
</feature>
<dbReference type="Pfam" id="PF00677">
    <property type="entry name" value="Lum_binding"/>
    <property type="match status" value="2"/>
</dbReference>
<comment type="pathway">
    <text evidence="3">Cofactor biosynthesis; riboflavin biosynthesis; riboflavin from 2-hydroxy-3-oxobutyl phosphate and 5-amino-6-(D-ribitylamino)uracil: step 2/2.</text>
</comment>
<dbReference type="STRING" id="1884432.SAMN05518683_103284"/>
<dbReference type="CDD" id="cd00402">
    <property type="entry name" value="Riboflavin_synthase_like"/>
    <property type="match status" value="1"/>
</dbReference>
<evidence type="ECO:0000256" key="9">
    <source>
        <dbReference type="ARBA" id="ARBA00022737"/>
    </source>
</evidence>
<evidence type="ECO:0000256" key="3">
    <source>
        <dbReference type="ARBA" id="ARBA00004887"/>
    </source>
</evidence>
<evidence type="ECO:0000259" key="12">
    <source>
        <dbReference type="PROSITE" id="PS51177"/>
    </source>
</evidence>
<dbReference type="OrthoDB" id="9788537at2"/>
<dbReference type="InterPro" id="IPR017938">
    <property type="entry name" value="Riboflavin_synthase-like_b-brl"/>
</dbReference>
<reference evidence="14" key="1">
    <citation type="submission" date="2016-10" db="EMBL/GenBank/DDBJ databases">
        <authorList>
            <person name="Varghese N."/>
            <person name="Submissions S."/>
        </authorList>
    </citation>
    <scope>NUCLEOTIDE SEQUENCE [LARGE SCALE GENOMIC DNA]</scope>
    <source>
        <strain evidence="14">S7</strain>
    </source>
</reference>
<evidence type="ECO:0000256" key="8">
    <source>
        <dbReference type="ARBA" id="ARBA00022679"/>
    </source>
</evidence>
<dbReference type="EC" id="2.5.1.9" evidence="5 10"/>
<evidence type="ECO:0000256" key="6">
    <source>
        <dbReference type="ARBA" id="ARBA00013950"/>
    </source>
</evidence>
<feature type="domain" description="Lumazine-binding" evidence="12">
    <location>
        <begin position="97"/>
        <end position="195"/>
    </location>
</feature>
<feature type="domain" description="Lumazine-binding" evidence="12">
    <location>
        <begin position="1"/>
        <end position="96"/>
    </location>
</feature>
<comment type="subunit">
    <text evidence="4">Homotrimer.</text>
</comment>
<keyword evidence="7" id="KW-0686">Riboflavin biosynthesis</keyword>
<evidence type="ECO:0000256" key="11">
    <source>
        <dbReference type="PROSITE-ProRule" id="PRU00524"/>
    </source>
</evidence>
<evidence type="ECO:0000256" key="2">
    <source>
        <dbReference type="ARBA" id="ARBA00002803"/>
    </source>
</evidence>
<evidence type="ECO:0000313" key="14">
    <source>
        <dbReference type="Proteomes" id="UP000198892"/>
    </source>
</evidence>
<protein>
    <recommendedName>
        <fullName evidence="6 10">Riboflavin synthase</fullName>
        <ecNumber evidence="5 10">2.5.1.9</ecNumber>
    </recommendedName>
</protein>
<dbReference type="PANTHER" id="PTHR21098:SF12">
    <property type="entry name" value="RIBOFLAVIN SYNTHASE"/>
    <property type="match status" value="1"/>
</dbReference>
<dbReference type="GO" id="GO:0004746">
    <property type="term" value="F:riboflavin synthase activity"/>
    <property type="evidence" value="ECO:0007669"/>
    <property type="project" value="UniProtKB-UniRule"/>
</dbReference>
<evidence type="ECO:0000313" key="13">
    <source>
        <dbReference type="EMBL" id="SFP25456.1"/>
    </source>
</evidence>
<dbReference type="EMBL" id="FOXD01000003">
    <property type="protein sequence ID" value="SFP25456.1"/>
    <property type="molecule type" value="Genomic_DNA"/>
</dbReference>
<dbReference type="GO" id="GO:0009231">
    <property type="term" value="P:riboflavin biosynthetic process"/>
    <property type="evidence" value="ECO:0007669"/>
    <property type="project" value="UniProtKB-KW"/>
</dbReference>
<dbReference type="Proteomes" id="UP000198892">
    <property type="component" value="Unassembled WGS sequence"/>
</dbReference>
<evidence type="ECO:0000256" key="4">
    <source>
        <dbReference type="ARBA" id="ARBA00011233"/>
    </source>
</evidence>
<gene>
    <name evidence="13" type="ORF">SAMN05518683_103284</name>
</gene>
<comment type="function">
    <text evidence="2">Catalyzes the dismutation of two molecules of 6,7-dimethyl-8-ribityllumazine, resulting in the formation of riboflavin and 5-amino-6-(D-ribitylamino)uracil.</text>
</comment>
<evidence type="ECO:0000256" key="10">
    <source>
        <dbReference type="NCBIfam" id="TIGR00187"/>
    </source>
</evidence>
<dbReference type="FunFam" id="2.40.30.20:FF:000003">
    <property type="entry name" value="Riboflavin synthase, alpha subunit"/>
    <property type="match status" value="1"/>
</dbReference>
<feature type="repeat" description="Lumazine-binding" evidence="11">
    <location>
        <begin position="97"/>
        <end position="195"/>
    </location>
</feature>
<dbReference type="PANTHER" id="PTHR21098">
    <property type="entry name" value="RIBOFLAVIN SYNTHASE ALPHA CHAIN"/>
    <property type="match status" value="1"/>
</dbReference>
<dbReference type="NCBIfam" id="TIGR00187">
    <property type="entry name" value="ribE"/>
    <property type="match status" value="1"/>
</dbReference>
<dbReference type="InterPro" id="IPR023366">
    <property type="entry name" value="ATP_synth_asu-like_sf"/>
</dbReference>